<dbReference type="InterPro" id="IPR055259">
    <property type="entry name" value="YkvP/CgeB_Glyco_trans-like"/>
</dbReference>
<feature type="domain" description="Spore protein YkvP/CgeB glycosyl transferase-like" evidence="1">
    <location>
        <begin position="117"/>
        <end position="258"/>
    </location>
</feature>
<evidence type="ECO:0000259" key="1">
    <source>
        <dbReference type="Pfam" id="PF13524"/>
    </source>
</evidence>
<gene>
    <name evidence="2" type="ORF">IPJ27_01155</name>
</gene>
<reference evidence="2 3" key="1">
    <citation type="submission" date="2020-10" db="EMBL/GenBank/DDBJ databases">
        <title>Connecting structure to function with the recovery of over 1000 high-quality activated sludge metagenome-assembled genomes encoding full-length rRNA genes using long-read sequencing.</title>
        <authorList>
            <person name="Singleton C.M."/>
            <person name="Petriglieri F."/>
            <person name="Kristensen J.M."/>
            <person name="Kirkegaard R.H."/>
            <person name="Michaelsen T.Y."/>
            <person name="Andersen M.H."/>
            <person name="Karst S.M."/>
            <person name="Dueholm M.S."/>
            <person name="Nielsen P.H."/>
            <person name="Albertsen M."/>
        </authorList>
    </citation>
    <scope>NUCLEOTIDE SEQUENCE [LARGE SCALE GENOMIC DNA]</scope>
    <source>
        <strain evidence="2">EsbW_18-Q3-R4-48_BATAC.285</strain>
    </source>
</reference>
<dbReference type="SUPFAM" id="SSF53756">
    <property type="entry name" value="UDP-Glycosyltransferase/glycogen phosphorylase"/>
    <property type="match status" value="1"/>
</dbReference>
<evidence type="ECO:0000313" key="3">
    <source>
        <dbReference type="Proteomes" id="UP000697998"/>
    </source>
</evidence>
<dbReference type="AlphaFoldDB" id="A0A935PUC1"/>
<dbReference type="Proteomes" id="UP000697998">
    <property type="component" value="Unassembled WGS sequence"/>
</dbReference>
<sequence length="263" mass="30276">MIFLWRCIDILPLTLSRLRSELPNSTIVVYHNDNPFTNFKDRLKCRHFLSGLRHAHVTAVYRPNNVEEALAHGAQRVELLLPSFIRDLHRPLRGMQKTDVIYVGHYEPDDRMDALLALHEAGVDVQVRGPGWQSVQKRHHWISQQKIERLWGDAYVSALSNARIALAFLSKRHGDVYTRRCFEIPACGSLLMAPRTPQLQELFREGVEAVFWSSTNELVDKVILYLSHESDRAQIAAAGHRRVNDEGHDEYGRAAQVINWLDK</sequence>
<accession>A0A935PUC1</accession>
<organism evidence="2 3">
    <name type="scientific">Candidatus Accumulibacter proximus</name>
    <dbReference type="NCBI Taxonomy" id="2954385"/>
    <lineage>
        <taxon>Bacteria</taxon>
        <taxon>Pseudomonadati</taxon>
        <taxon>Pseudomonadota</taxon>
        <taxon>Betaproteobacteria</taxon>
        <taxon>Candidatus Accumulibacter</taxon>
    </lineage>
</organism>
<dbReference type="EMBL" id="JADJMH010000001">
    <property type="protein sequence ID" value="MBK7673473.1"/>
    <property type="molecule type" value="Genomic_DNA"/>
</dbReference>
<evidence type="ECO:0000313" key="2">
    <source>
        <dbReference type="EMBL" id="MBK7673473.1"/>
    </source>
</evidence>
<name>A0A935PUC1_9PROT</name>
<dbReference type="Gene3D" id="3.40.50.2000">
    <property type="entry name" value="Glycogen Phosphorylase B"/>
    <property type="match status" value="1"/>
</dbReference>
<comment type="caution">
    <text evidence="2">The sequence shown here is derived from an EMBL/GenBank/DDBJ whole genome shotgun (WGS) entry which is preliminary data.</text>
</comment>
<dbReference type="Pfam" id="PF13524">
    <property type="entry name" value="Glyco_trans_1_2"/>
    <property type="match status" value="1"/>
</dbReference>
<protein>
    <submittedName>
        <fullName evidence="2">Glycosyltransferase</fullName>
    </submittedName>
</protein>
<proteinExistence type="predicted"/>